<keyword evidence="6" id="KW-0479">Metal-binding</keyword>
<evidence type="ECO:0000256" key="1">
    <source>
        <dbReference type="ARBA" id="ARBA00004286"/>
    </source>
</evidence>
<dbReference type="GO" id="GO:0005694">
    <property type="term" value="C:chromosome"/>
    <property type="evidence" value="ECO:0007669"/>
    <property type="project" value="UniProtKB-SubCell"/>
</dbReference>
<feature type="region of interest" description="Disordered" evidence="8">
    <location>
        <begin position="59"/>
        <end position="131"/>
    </location>
</feature>
<name>G0N4H7_CAEBE</name>
<evidence type="ECO:0000313" key="11">
    <source>
        <dbReference type="EMBL" id="EGT52527.1"/>
    </source>
</evidence>
<dbReference type="Proteomes" id="UP000008068">
    <property type="component" value="Unassembled WGS sequence"/>
</dbReference>
<dbReference type="eggNOG" id="KOG1082">
    <property type="taxonomic scope" value="Eukaryota"/>
</dbReference>
<protein>
    <recommendedName>
        <fullName evidence="13">SET domain-containing protein</fullName>
    </recommendedName>
</protein>
<evidence type="ECO:0000256" key="7">
    <source>
        <dbReference type="ARBA" id="ARBA00022833"/>
    </source>
</evidence>
<dbReference type="InterPro" id="IPR050973">
    <property type="entry name" value="H3K9_Histone-Lys_N-MTase"/>
</dbReference>
<evidence type="ECO:0000259" key="9">
    <source>
        <dbReference type="PROSITE" id="PS50280"/>
    </source>
</evidence>
<keyword evidence="12" id="KW-1185">Reference proteome</keyword>
<dbReference type="InterPro" id="IPR003616">
    <property type="entry name" value="Post-SET_dom"/>
</dbReference>
<dbReference type="HOGENOM" id="CLU_018364_1_0_1"/>
<evidence type="ECO:0000256" key="6">
    <source>
        <dbReference type="ARBA" id="ARBA00022723"/>
    </source>
</evidence>
<evidence type="ECO:0000259" key="10">
    <source>
        <dbReference type="PROSITE" id="PS50868"/>
    </source>
</evidence>
<dbReference type="PANTHER" id="PTHR46223:SF3">
    <property type="entry name" value="HISTONE-LYSINE N-METHYLTRANSFERASE SET-23"/>
    <property type="match status" value="1"/>
</dbReference>
<keyword evidence="5" id="KW-0949">S-adenosyl-L-methionine</keyword>
<gene>
    <name evidence="11" type="ORF">CAEBREN_16757</name>
</gene>
<dbReference type="PANTHER" id="PTHR46223">
    <property type="entry name" value="HISTONE-LYSINE N-METHYLTRANSFERASE SUV39H"/>
    <property type="match status" value="1"/>
</dbReference>
<dbReference type="Gene3D" id="2.170.270.10">
    <property type="entry name" value="SET domain"/>
    <property type="match status" value="1"/>
</dbReference>
<dbReference type="PROSITE" id="PS50868">
    <property type="entry name" value="POST_SET"/>
    <property type="match status" value="1"/>
</dbReference>
<organism evidence="12">
    <name type="scientific">Caenorhabditis brenneri</name>
    <name type="common">Nematode worm</name>
    <dbReference type="NCBI Taxonomy" id="135651"/>
    <lineage>
        <taxon>Eukaryota</taxon>
        <taxon>Metazoa</taxon>
        <taxon>Ecdysozoa</taxon>
        <taxon>Nematoda</taxon>
        <taxon>Chromadorea</taxon>
        <taxon>Rhabditida</taxon>
        <taxon>Rhabditina</taxon>
        <taxon>Rhabditomorpha</taxon>
        <taxon>Rhabditoidea</taxon>
        <taxon>Rhabditidae</taxon>
        <taxon>Peloderinae</taxon>
        <taxon>Caenorhabditis</taxon>
    </lineage>
</organism>
<feature type="compositionally biased region" description="Low complexity" evidence="8">
    <location>
        <begin position="78"/>
        <end position="93"/>
    </location>
</feature>
<evidence type="ECO:0000256" key="3">
    <source>
        <dbReference type="ARBA" id="ARBA00022603"/>
    </source>
</evidence>
<keyword evidence="2" id="KW-0158">Chromosome</keyword>
<dbReference type="SUPFAM" id="SSF82199">
    <property type="entry name" value="SET domain"/>
    <property type="match status" value="1"/>
</dbReference>
<evidence type="ECO:0000256" key="5">
    <source>
        <dbReference type="ARBA" id="ARBA00022691"/>
    </source>
</evidence>
<dbReference type="GO" id="GO:0008168">
    <property type="term" value="F:methyltransferase activity"/>
    <property type="evidence" value="ECO:0007669"/>
    <property type="project" value="UniProtKB-KW"/>
</dbReference>
<accession>G0N4H7</accession>
<keyword evidence="3" id="KW-0489">Methyltransferase</keyword>
<sequence length="591" mass="67751">MTDHPIAPPSLPSVLPPYLLCGIVSFNSHTSSSGPLDRRPVYCVVVFYRLPNFYKMSNRPKRLQSVKQRNDQRALSNRARTPRSAPRATTPLRNRLRNAIRRPRPVALIGNPDESSESDSDGEAFPYPSDFEATPRTPNLAMVVVGQITGFFWSILYIMNIICRPSALSHEARRGHRNGSTILPGTGYPGIPQKKYNKNDISKVVERKKFQVQAYYEKENAWSLWSVLFEGWDCSTLEEYPYRKCKEMQTCQLRSKFLNVLLKVFVPELGENIKKCRYLCDDFVNDATHKFWIYEDLSYFHSMIQHEKQMAEVFYFCFLNNMRNPPKYHYSAVNVVEEKALERCRQKEANKTFAELNGGNVWIAGSNNGPCEQPGTCKCDARFNKLYDTATNLQPKSDGTLDMNYVKINERKIVVECTEECGCSSKCPRRRLQQGQLKALAAVYQDKKKGFGLRAVQPFKEGEFICEYTGYAFFAADKTKNFLEKKQTSYEADFKVMDKELIIDSLHIGNISRFMNHHCNPNACFIETESREFSSQPLIPRIAVYARRDIAIGEEITLCYYDLTSKKKKDPNGIDCGCGATRCIGKLPIRK</sequence>
<evidence type="ECO:0000256" key="8">
    <source>
        <dbReference type="SAM" id="MobiDB-lite"/>
    </source>
</evidence>
<evidence type="ECO:0000256" key="4">
    <source>
        <dbReference type="ARBA" id="ARBA00022679"/>
    </source>
</evidence>
<dbReference type="EMBL" id="GL379837">
    <property type="protein sequence ID" value="EGT52527.1"/>
    <property type="molecule type" value="Genomic_DNA"/>
</dbReference>
<keyword evidence="4" id="KW-0808">Transferase</keyword>
<dbReference type="OrthoDB" id="5846691at2759"/>
<dbReference type="SMART" id="SM00317">
    <property type="entry name" value="SET"/>
    <property type="match status" value="1"/>
</dbReference>
<feature type="compositionally biased region" description="Basic residues" evidence="8">
    <location>
        <begin position="94"/>
        <end position="104"/>
    </location>
</feature>
<dbReference type="AlphaFoldDB" id="G0N4H7"/>
<feature type="domain" description="Post-SET" evidence="10">
    <location>
        <begin position="572"/>
        <end position="588"/>
    </location>
</feature>
<dbReference type="InterPro" id="IPR001214">
    <property type="entry name" value="SET_dom"/>
</dbReference>
<dbReference type="InParanoid" id="G0N4H7"/>
<feature type="domain" description="SET" evidence="9">
    <location>
        <begin position="439"/>
        <end position="561"/>
    </location>
</feature>
<dbReference type="InterPro" id="IPR046341">
    <property type="entry name" value="SET_dom_sf"/>
</dbReference>
<reference evidence="12" key="1">
    <citation type="submission" date="2011-07" db="EMBL/GenBank/DDBJ databases">
        <authorList>
            <consortium name="Caenorhabditis brenneri Sequencing and Analysis Consortium"/>
            <person name="Wilson R.K."/>
        </authorList>
    </citation>
    <scope>NUCLEOTIDE SEQUENCE [LARGE SCALE GENOMIC DNA]</scope>
    <source>
        <strain evidence="12">PB2801</strain>
    </source>
</reference>
<dbReference type="PROSITE" id="PS50280">
    <property type="entry name" value="SET"/>
    <property type="match status" value="1"/>
</dbReference>
<evidence type="ECO:0008006" key="13">
    <source>
        <dbReference type="Google" id="ProtNLM"/>
    </source>
</evidence>
<evidence type="ECO:0000313" key="12">
    <source>
        <dbReference type="Proteomes" id="UP000008068"/>
    </source>
</evidence>
<dbReference type="Pfam" id="PF00856">
    <property type="entry name" value="SET"/>
    <property type="match status" value="1"/>
</dbReference>
<proteinExistence type="predicted"/>
<dbReference type="OMA" id="HEARRGH"/>
<dbReference type="STRING" id="135651.G0N4H7"/>
<keyword evidence="7" id="KW-0862">Zinc</keyword>
<evidence type="ECO:0000256" key="2">
    <source>
        <dbReference type="ARBA" id="ARBA00022454"/>
    </source>
</evidence>
<dbReference type="GO" id="GO:0046872">
    <property type="term" value="F:metal ion binding"/>
    <property type="evidence" value="ECO:0007669"/>
    <property type="project" value="UniProtKB-KW"/>
</dbReference>
<dbReference type="GO" id="GO:0032259">
    <property type="term" value="P:methylation"/>
    <property type="evidence" value="ECO:0007669"/>
    <property type="project" value="UniProtKB-KW"/>
</dbReference>
<comment type="subcellular location">
    <subcellularLocation>
        <location evidence="1">Chromosome</location>
    </subcellularLocation>
</comment>